<protein>
    <recommendedName>
        <fullName evidence="2">Aldehyde dehydrogenase domain-containing protein</fullName>
    </recommendedName>
</protein>
<reference evidence="3 4" key="1">
    <citation type="submission" date="2016-02" db="EMBL/GenBank/DDBJ databases">
        <authorList>
            <person name="Wen L."/>
            <person name="He K."/>
            <person name="Yang H."/>
        </authorList>
    </citation>
    <scope>NUCLEOTIDE SEQUENCE [LARGE SCALE GENOMIC DNA]</scope>
    <source>
        <strain evidence="3 4">CZ1127</strain>
    </source>
</reference>
<dbReference type="Gene3D" id="3.40.309.10">
    <property type="entry name" value="Aldehyde Dehydrogenase, Chain A, domain 2"/>
    <property type="match status" value="1"/>
</dbReference>
<dbReference type="InterPro" id="IPR016161">
    <property type="entry name" value="Ald_DH/histidinol_DH"/>
</dbReference>
<dbReference type="PANTHER" id="PTHR43217:SF1">
    <property type="entry name" value="SUCCINATE SEMIALDEHYDE DEHYDROGENASE [NAD(P)+] SAD"/>
    <property type="match status" value="1"/>
</dbReference>
<keyword evidence="4" id="KW-1185">Reference proteome</keyword>
<dbReference type="InterPro" id="IPR047110">
    <property type="entry name" value="GABD/Sad-like"/>
</dbReference>
<dbReference type="Pfam" id="PF00171">
    <property type="entry name" value="Aldedh"/>
    <property type="match status" value="1"/>
</dbReference>
<dbReference type="Gene3D" id="3.40.605.10">
    <property type="entry name" value="Aldehyde Dehydrogenase, Chain A, domain 1"/>
    <property type="match status" value="1"/>
</dbReference>
<evidence type="ECO:0000313" key="3">
    <source>
        <dbReference type="EMBL" id="ANW96760.1"/>
    </source>
</evidence>
<dbReference type="EMBL" id="CP014224">
    <property type="protein sequence ID" value="ANW96760.1"/>
    <property type="molecule type" value="Genomic_DNA"/>
</dbReference>
<dbReference type="KEGG" id="wfu:AXE80_10945"/>
<dbReference type="InterPro" id="IPR016163">
    <property type="entry name" value="Ald_DH_C"/>
</dbReference>
<dbReference type="SUPFAM" id="SSF53720">
    <property type="entry name" value="ALDH-like"/>
    <property type="match status" value="1"/>
</dbReference>
<dbReference type="AlphaFoldDB" id="A0A1B1Y7K1"/>
<feature type="domain" description="Aldehyde dehydrogenase" evidence="2">
    <location>
        <begin position="4"/>
        <end position="442"/>
    </location>
</feature>
<sequence length="446" mass="49484">MIITTNPYTLKEIKQYSFLTNDELNLQLNSAQKSYKEWKVIPLKDKELLGLKLKELMLTRKEELAHLISNEMGKPITQSLAEVEKTSTLIDYFTHNTSNFLKNQTLDDYTYVSYHSTGAVFGIMPWNFPLWQVFRFAFPNIMAGNICLLKHAPNVTGCAVAIQQLFIDAGYPKQVFTNLIIDIPQVEQIIKHPIVQGVCLTGSTKAGSSVAALAGKYLKKSVLELGGTDASILLEDADFDTALTSAFESRTANSGQVCIAAKRIFVPKNKLAYAIDFFKQKIADLKHGNPLDSNTQIGPISKAEFLPVLQNQVEETIKNGAELIVGGKINEPFYQTTLLVVNKENPMLKEEIFGPVICIIPYENIDNLIDDVNNSDYGLGTAIWTKNIEKAKTLAKKIEVGYVSINFKVTSDPKFPFGGIKKSGYGKELGEHGLKTFLNAKTNTVA</sequence>
<proteinExistence type="predicted"/>
<dbReference type="InterPro" id="IPR016162">
    <property type="entry name" value="Ald_DH_N"/>
</dbReference>
<evidence type="ECO:0000313" key="4">
    <source>
        <dbReference type="Proteomes" id="UP000092967"/>
    </source>
</evidence>
<keyword evidence="1" id="KW-0560">Oxidoreductase</keyword>
<dbReference type="PANTHER" id="PTHR43217">
    <property type="entry name" value="SUCCINATE SEMIALDEHYDE DEHYDROGENASE [NAD(P)+] SAD"/>
    <property type="match status" value="1"/>
</dbReference>
<evidence type="ECO:0000256" key="1">
    <source>
        <dbReference type="ARBA" id="ARBA00023002"/>
    </source>
</evidence>
<gene>
    <name evidence="3" type="ORF">AXE80_10945</name>
</gene>
<organism evidence="3 4">
    <name type="scientific">Wenyingzhuangia fucanilytica</name>
    <dbReference type="NCBI Taxonomy" id="1790137"/>
    <lineage>
        <taxon>Bacteria</taxon>
        <taxon>Pseudomonadati</taxon>
        <taxon>Bacteroidota</taxon>
        <taxon>Flavobacteriia</taxon>
        <taxon>Flavobacteriales</taxon>
        <taxon>Flavobacteriaceae</taxon>
        <taxon>Wenyingzhuangia</taxon>
    </lineage>
</organism>
<dbReference type="STRING" id="1790137.AXE80_10945"/>
<dbReference type="GO" id="GO:0004777">
    <property type="term" value="F:succinate-semialdehyde dehydrogenase (NAD+) activity"/>
    <property type="evidence" value="ECO:0007669"/>
    <property type="project" value="TreeGrafter"/>
</dbReference>
<evidence type="ECO:0000259" key="2">
    <source>
        <dbReference type="Pfam" id="PF00171"/>
    </source>
</evidence>
<accession>A0A1B1Y7K1</accession>
<dbReference type="Proteomes" id="UP000092967">
    <property type="component" value="Chromosome"/>
</dbReference>
<name>A0A1B1Y7K1_9FLAO</name>
<dbReference type="InterPro" id="IPR015590">
    <property type="entry name" value="Aldehyde_DH_dom"/>
</dbReference>
<dbReference type="OrthoDB" id="9762913at2"/>
<dbReference type="RefSeq" id="WP_068827224.1">
    <property type="nucleotide sequence ID" value="NZ_CP014224.1"/>
</dbReference>